<dbReference type="FunFam" id="3.30.1330.20:FF:000002">
    <property type="entry name" value="Tubulin beta chain"/>
    <property type="match status" value="1"/>
</dbReference>
<dbReference type="EMBL" id="JAEPRA010000019">
    <property type="protein sequence ID" value="KAG2173375.1"/>
    <property type="molecule type" value="Genomic_DNA"/>
</dbReference>
<evidence type="ECO:0008006" key="18">
    <source>
        <dbReference type="Google" id="ProtNLM"/>
    </source>
</evidence>
<evidence type="ECO:0000256" key="13">
    <source>
        <dbReference type="SAM" id="MobiDB-lite"/>
    </source>
</evidence>
<dbReference type="GO" id="GO:0000070">
    <property type="term" value="P:mitotic sister chromatid segregation"/>
    <property type="evidence" value="ECO:0007669"/>
    <property type="project" value="UniProtKB-ARBA"/>
</dbReference>
<dbReference type="Gene3D" id="3.40.50.1440">
    <property type="entry name" value="Tubulin/FtsZ, GTPase domain"/>
    <property type="match status" value="1"/>
</dbReference>
<evidence type="ECO:0000313" key="17">
    <source>
        <dbReference type="Proteomes" id="UP000612746"/>
    </source>
</evidence>
<feature type="domain" description="Tubulin/FtsZ GTPase" evidence="14">
    <location>
        <begin position="857"/>
        <end position="1054"/>
    </location>
</feature>
<organism evidence="16 17">
    <name type="scientific">Umbelopsis vinacea</name>
    <dbReference type="NCBI Taxonomy" id="44442"/>
    <lineage>
        <taxon>Eukaryota</taxon>
        <taxon>Fungi</taxon>
        <taxon>Fungi incertae sedis</taxon>
        <taxon>Mucoromycota</taxon>
        <taxon>Mucoromycotina</taxon>
        <taxon>Umbelopsidomycetes</taxon>
        <taxon>Umbelopsidales</taxon>
        <taxon>Umbelopsidaceae</taxon>
        <taxon>Umbelopsis</taxon>
    </lineage>
</organism>
<keyword evidence="6" id="KW-0493">Microtubule</keyword>
<evidence type="ECO:0000256" key="1">
    <source>
        <dbReference type="ARBA" id="ARBA00001946"/>
    </source>
</evidence>
<dbReference type="Pfam" id="PF00091">
    <property type="entry name" value="Tubulin"/>
    <property type="match status" value="1"/>
</dbReference>
<evidence type="ECO:0000256" key="3">
    <source>
        <dbReference type="ARBA" id="ARBA00009636"/>
    </source>
</evidence>
<dbReference type="PROSITE" id="PS00227">
    <property type="entry name" value="TUBULIN"/>
    <property type="match status" value="1"/>
</dbReference>
<dbReference type="Pfam" id="PF07778">
    <property type="entry name" value="CENP-I"/>
    <property type="match status" value="1"/>
</dbReference>
<dbReference type="PRINTS" id="PR01163">
    <property type="entry name" value="BETATUBULIN"/>
</dbReference>
<accession>A0A8H7U8J7</accession>
<dbReference type="InterPro" id="IPR008280">
    <property type="entry name" value="Tub_FtsZ_C"/>
</dbReference>
<comment type="function">
    <text evidence="12">Tubulin is the major constituent of microtubules, a cylinder consisting of laterally associated linear protofilaments composed of alpha- and beta-tubulin heterodimers. Microtubules grow by the addition of GTP-tubulin dimers to the microtubule end, where a stabilizing cap forms. Below the cap, tubulin dimers are in GDP-bound state, owing to GTPase activity of alpha-tubulin.</text>
</comment>
<feature type="domain" description="Tubulin/FtsZ 2-layer sandwich" evidence="15">
    <location>
        <begin position="1056"/>
        <end position="1193"/>
    </location>
</feature>
<dbReference type="GO" id="GO:0046872">
    <property type="term" value="F:metal ion binding"/>
    <property type="evidence" value="ECO:0007669"/>
    <property type="project" value="UniProtKB-KW"/>
</dbReference>
<dbReference type="Gene3D" id="3.30.1330.20">
    <property type="entry name" value="Tubulin/FtsZ, C-terminal domain"/>
    <property type="match status" value="1"/>
</dbReference>
<dbReference type="GO" id="GO:0097435">
    <property type="term" value="P:supramolecular fiber organization"/>
    <property type="evidence" value="ECO:0007669"/>
    <property type="project" value="UniProtKB-ARBA"/>
</dbReference>
<dbReference type="CDD" id="cd02187">
    <property type="entry name" value="beta_tubulin"/>
    <property type="match status" value="1"/>
</dbReference>
<evidence type="ECO:0000259" key="15">
    <source>
        <dbReference type="SMART" id="SM00865"/>
    </source>
</evidence>
<sequence>MDRFVIKRPRPEPQLDARTIPAWSQEERTLHVDFDDNELTHDLLDLRKNADRQGNRKVVDADLEKITPLLMEFGATEYHIDLILDILLKDQHKLSNSRSISDTAARKLIKLMLPRGKVSANHALKIIASLSGRRISERIQAALLKWIVTIYDLIDSKDKVAKSYGILFHFLDSELLRPGICHLLYYMTRRVHVKSYRIRQLMRQVSKSGTDVNLTGLFSVYKDFEPSMVMTIVPPSRKVIFKHPDPELMESIQSIQARWNGPSLRENGLFKPEIRERTAKRRKVDRFLIPKPKTWNADRHAAVIEDMTSATEMVQRITKLVLPTELASIYDSRLLQHIVMWNNEPSTVERLNLWLEQYLADLLYAHDQAADTQQALGDFLQKVLSMAEFTRELLPAFEKFLAHYLGIWNGHDHKDLIFKLIAFIKPASYDDIFKRYLHPLFRLYTVSDVTWKARLITTYTAWLKNWALLDWRGHLERRAVGDASQDRIITHFEGLPYNIQYFDTMEEFVLHIDKISVLGLQVGSPHPYLSHHASNTNSRIQMEDSNPVLQHATLSFFEVASSLPTDFDIPLITVPSHALVVQHCLSTNGMAISRMCGVLLQYYLALQDTSDEHEEWKGAYTKEYINMFNSMVTDVCNALWRGRALNNQENHASGFNLPSHVIDQLNAVCHDRKQTVSTAFLITHSPALASYSMRFMEDKEKMVNTTRPLNEPVTAAALQELAENGGAHITYKAFREQLLDQLESIGFVGMKEFLYGTLKSFIIISSRVRILTPYLSFHPLLISYLASSKTNASSMREIIHLQAGQCGNQASLYHRGWTCFSLVVLTSFFLILRSVKNSGRLFPLSMIRDNDLQLERINVYYNEGHNGQYVPRAVLVDLEPATMDSIRASPHGKLFRPDNFIFAQSGAGNSWAKGYYTEGAELVESILDVVRKEAEHTDCLQGFQLCHSLGGGTGSGLGSLLLSKIREEYPDRMLCTYSVVPSPKVSDTVVEPYNAVLSVHQLVENCDATFCIDNEALYDICFRTLKLTNPGYGELNQLVSAVMSGVSTSLRFPGQLNSDLRKLCVNMVPFPRLHFFMVGFAPLTAFGSQQYRNMSVPELTAQMFDARNMMAASDPRHGRYLTVATIFRGRLSTKEVENQMLAVQQKNSSYFVEWIPNSVKTSLCDIPPVGLKMSGTFIGNSTAIQELFKRVNEQFTAMFRRKAFLHWYTGEGMDEMEFTEAESNMNDLVSEYQQYQEAAADDEMEEDEDYIEEDPELAEE</sequence>
<dbReference type="InterPro" id="IPR017975">
    <property type="entry name" value="Tubulin_CS"/>
</dbReference>
<dbReference type="GO" id="GO:0003924">
    <property type="term" value="F:GTPase activity"/>
    <property type="evidence" value="ECO:0007669"/>
    <property type="project" value="InterPro"/>
</dbReference>
<dbReference type="SMART" id="SM00865">
    <property type="entry name" value="Tubulin_C"/>
    <property type="match status" value="1"/>
</dbReference>
<evidence type="ECO:0000256" key="2">
    <source>
        <dbReference type="ARBA" id="ARBA00004245"/>
    </source>
</evidence>
<evidence type="ECO:0000313" key="16">
    <source>
        <dbReference type="EMBL" id="KAG2173375.1"/>
    </source>
</evidence>
<dbReference type="InterPro" id="IPR000217">
    <property type="entry name" value="Tubulin"/>
</dbReference>
<dbReference type="InterPro" id="IPR023123">
    <property type="entry name" value="Tubulin_C"/>
</dbReference>
<dbReference type="PRINTS" id="PR01161">
    <property type="entry name" value="TUBULIN"/>
</dbReference>
<keyword evidence="17" id="KW-1185">Reference proteome</keyword>
<reference evidence="16" key="1">
    <citation type="submission" date="2020-12" db="EMBL/GenBank/DDBJ databases">
        <title>Metabolic potential, ecology and presence of endohyphal bacteria is reflected in genomic diversity of Mucoromycotina.</title>
        <authorList>
            <person name="Muszewska A."/>
            <person name="Okrasinska A."/>
            <person name="Steczkiewicz K."/>
            <person name="Drgas O."/>
            <person name="Orlowska M."/>
            <person name="Perlinska-Lenart U."/>
            <person name="Aleksandrzak-Piekarczyk T."/>
            <person name="Szatraj K."/>
            <person name="Zielenkiewicz U."/>
            <person name="Pilsyk S."/>
            <person name="Malc E."/>
            <person name="Mieczkowski P."/>
            <person name="Kruszewska J.S."/>
            <person name="Biernat P."/>
            <person name="Pawlowska J."/>
        </authorList>
    </citation>
    <scope>NUCLEOTIDE SEQUENCE</scope>
    <source>
        <strain evidence="16">WA0000051536</strain>
    </source>
</reference>
<proteinExistence type="inferred from homology"/>
<comment type="similarity">
    <text evidence="3">Belongs to the tubulin family.</text>
</comment>
<dbReference type="InterPro" id="IPR012485">
    <property type="entry name" value="CENP-I"/>
</dbReference>
<dbReference type="AlphaFoldDB" id="A0A8H7U8J7"/>
<keyword evidence="7" id="KW-0479">Metal-binding</keyword>
<keyword evidence="11" id="KW-0206">Cytoskeleton</keyword>
<dbReference type="Gene3D" id="1.10.287.600">
    <property type="entry name" value="Helix hairpin bin"/>
    <property type="match status" value="1"/>
</dbReference>
<dbReference type="InterPro" id="IPR018316">
    <property type="entry name" value="Tubulin/FtsZ_2-layer-sand-dom"/>
</dbReference>
<dbReference type="InterPro" id="IPR036525">
    <property type="entry name" value="Tubulin/FtsZ_GTPase_sf"/>
</dbReference>
<evidence type="ECO:0000256" key="9">
    <source>
        <dbReference type="ARBA" id="ARBA00022842"/>
    </source>
</evidence>
<dbReference type="GO" id="GO:0007052">
    <property type="term" value="P:mitotic spindle organization"/>
    <property type="evidence" value="ECO:0007669"/>
    <property type="project" value="UniProtKB-ARBA"/>
</dbReference>
<dbReference type="FunFam" id="3.40.50.1440:FF:000006">
    <property type="entry name" value="Tubulin beta chain"/>
    <property type="match status" value="1"/>
</dbReference>
<keyword evidence="5" id="KW-0963">Cytoplasm</keyword>
<dbReference type="CDD" id="cd22647">
    <property type="entry name" value="CTF3_NTD_HEAT"/>
    <property type="match status" value="1"/>
</dbReference>
<evidence type="ECO:0000256" key="8">
    <source>
        <dbReference type="ARBA" id="ARBA00022741"/>
    </source>
</evidence>
<dbReference type="GO" id="GO:0000776">
    <property type="term" value="C:kinetochore"/>
    <property type="evidence" value="ECO:0007669"/>
    <property type="project" value="InterPro"/>
</dbReference>
<dbReference type="Pfam" id="PF03953">
    <property type="entry name" value="Tubulin_C"/>
    <property type="match status" value="1"/>
</dbReference>
<evidence type="ECO:0000256" key="4">
    <source>
        <dbReference type="ARBA" id="ARBA00011747"/>
    </source>
</evidence>
<dbReference type="InterPro" id="IPR003008">
    <property type="entry name" value="Tubulin_FtsZ_GTPase"/>
</dbReference>
<keyword evidence="8" id="KW-0547">Nucleotide-binding</keyword>
<dbReference type="SUPFAM" id="SSF55307">
    <property type="entry name" value="Tubulin C-terminal domain-like"/>
    <property type="match status" value="1"/>
</dbReference>
<evidence type="ECO:0000256" key="7">
    <source>
        <dbReference type="ARBA" id="ARBA00022723"/>
    </source>
</evidence>
<dbReference type="FunFam" id="1.10.287.600:FF:000006">
    <property type="entry name" value="Tubulin beta chain"/>
    <property type="match status" value="1"/>
</dbReference>
<protein>
    <recommendedName>
        <fullName evidence="18">Beta-tubulin</fullName>
    </recommendedName>
</protein>
<evidence type="ECO:0000256" key="6">
    <source>
        <dbReference type="ARBA" id="ARBA00022701"/>
    </source>
</evidence>
<feature type="compositionally biased region" description="Acidic residues" evidence="13">
    <location>
        <begin position="1239"/>
        <end position="1260"/>
    </location>
</feature>
<dbReference type="GO" id="GO:0005874">
    <property type="term" value="C:microtubule"/>
    <property type="evidence" value="ECO:0007669"/>
    <property type="project" value="UniProtKB-KW"/>
</dbReference>
<evidence type="ECO:0000256" key="10">
    <source>
        <dbReference type="ARBA" id="ARBA00023134"/>
    </source>
</evidence>
<keyword evidence="10" id="KW-0342">GTP-binding</keyword>
<dbReference type="OrthoDB" id="6347512at2759"/>
<evidence type="ECO:0000256" key="5">
    <source>
        <dbReference type="ARBA" id="ARBA00022490"/>
    </source>
</evidence>
<feature type="region of interest" description="Disordered" evidence="13">
    <location>
        <begin position="1235"/>
        <end position="1260"/>
    </location>
</feature>
<comment type="cofactor">
    <cofactor evidence="1">
        <name>Mg(2+)</name>
        <dbReference type="ChEBI" id="CHEBI:18420"/>
    </cofactor>
</comment>
<name>A0A8H7U8J7_9FUNG</name>
<dbReference type="SMART" id="SM00864">
    <property type="entry name" value="Tubulin"/>
    <property type="match status" value="1"/>
</dbReference>
<dbReference type="InterPro" id="IPR037103">
    <property type="entry name" value="Tubulin/FtsZ-like_C"/>
</dbReference>
<dbReference type="GO" id="GO:0005200">
    <property type="term" value="F:structural constituent of cytoskeleton"/>
    <property type="evidence" value="ECO:0007669"/>
    <property type="project" value="InterPro"/>
</dbReference>
<gene>
    <name evidence="16" type="ORF">INT44_008727</name>
</gene>
<dbReference type="Proteomes" id="UP000612746">
    <property type="component" value="Unassembled WGS sequence"/>
</dbReference>
<dbReference type="GO" id="GO:0005525">
    <property type="term" value="F:GTP binding"/>
    <property type="evidence" value="ECO:0007669"/>
    <property type="project" value="UniProtKB-KW"/>
</dbReference>
<dbReference type="PANTHER" id="PTHR11588">
    <property type="entry name" value="TUBULIN"/>
    <property type="match status" value="1"/>
</dbReference>
<evidence type="ECO:0000259" key="14">
    <source>
        <dbReference type="SMART" id="SM00864"/>
    </source>
</evidence>
<dbReference type="InterPro" id="IPR002453">
    <property type="entry name" value="Beta_tubulin"/>
</dbReference>
<evidence type="ECO:0000256" key="12">
    <source>
        <dbReference type="ARBA" id="ARBA00034296"/>
    </source>
</evidence>
<comment type="caution">
    <text evidence="16">The sequence shown here is derived from an EMBL/GenBank/DDBJ whole genome shotgun (WGS) entry which is preliminary data.</text>
</comment>
<comment type="subcellular location">
    <subcellularLocation>
        <location evidence="2">Cytoplasm</location>
        <location evidence="2">Cytoskeleton</location>
    </subcellularLocation>
</comment>
<comment type="subunit">
    <text evidence="4">Dimer of alpha and beta chains. A typical microtubule is a hollow water-filled tube with an outer diameter of 25 nm and an inner diameter of 15 nM. Alpha-beta heterodimers associate head-to-tail to form protofilaments running lengthwise along the microtubule wall with the beta-tubulin subunit facing the microtubule plus end conferring a structural polarity. Microtubules usually have 13 protofilaments but different protofilament numbers can be found in some organisms and specialized cells.</text>
</comment>
<dbReference type="SUPFAM" id="SSF52490">
    <property type="entry name" value="Tubulin nucleotide-binding domain-like"/>
    <property type="match status" value="1"/>
</dbReference>
<keyword evidence="9" id="KW-0460">Magnesium</keyword>
<evidence type="ECO:0000256" key="11">
    <source>
        <dbReference type="ARBA" id="ARBA00023212"/>
    </source>
</evidence>